<dbReference type="PROSITE" id="PS01124">
    <property type="entry name" value="HTH_ARAC_FAMILY_2"/>
    <property type="match status" value="1"/>
</dbReference>
<evidence type="ECO:0000313" key="14">
    <source>
        <dbReference type="Proteomes" id="UP000593601"/>
    </source>
</evidence>
<evidence type="ECO:0000256" key="4">
    <source>
        <dbReference type="ARBA" id="ARBA00022553"/>
    </source>
</evidence>
<dbReference type="InterPro" id="IPR018060">
    <property type="entry name" value="HTH_AraC"/>
</dbReference>
<dbReference type="InterPro" id="IPR051552">
    <property type="entry name" value="HptR"/>
</dbReference>
<evidence type="ECO:0000256" key="2">
    <source>
        <dbReference type="ARBA" id="ARBA00018672"/>
    </source>
</evidence>
<feature type="modified residue" description="4-aspartylphosphate" evidence="10">
    <location>
        <position position="54"/>
    </location>
</feature>
<keyword evidence="5" id="KW-0902">Two-component regulatory system</keyword>
<evidence type="ECO:0000256" key="6">
    <source>
        <dbReference type="ARBA" id="ARBA00023015"/>
    </source>
</evidence>
<dbReference type="AlphaFoldDB" id="A0A7M2RHP1"/>
<dbReference type="Pfam" id="PF00072">
    <property type="entry name" value="Response_reg"/>
    <property type="match status" value="1"/>
</dbReference>
<keyword evidence="4 10" id="KW-0597">Phosphoprotein</keyword>
<evidence type="ECO:0000313" key="13">
    <source>
        <dbReference type="EMBL" id="QOV18860.1"/>
    </source>
</evidence>
<dbReference type="InterPro" id="IPR018062">
    <property type="entry name" value="HTH_AraC-typ_CS"/>
</dbReference>
<dbReference type="SMART" id="SM00342">
    <property type="entry name" value="HTH_ARAC"/>
    <property type="match status" value="1"/>
</dbReference>
<gene>
    <name evidence="13" type="ORF">INP51_12805</name>
</gene>
<dbReference type="Gene3D" id="1.10.10.60">
    <property type="entry name" value="Homeodomain-like"/>
    <property type="match status" value="2"/>
</dbReference>
<dbReference type="PANTHER" id="PTHR42713">
    <property type="entry name" value="HISTIDINE KINASE-RELATED"/>
    <property type="match status" value="1"/>
</dbReference>
<dbReference type="PROSITE" id="PS00041">
    <property type="entry name" value="HTH_ARAC_FAMILY_1"/>
    <property type="match status" value="1"/>
</dbReference>
<sequence length="506" mass="59354">MKVLIVEDEILSRIGLRQLIDWESLGLELLEDAKDGEEALRTIDSECPEIILLDLNIPKVDGMQILKQMNNYHYEHRVIIISCNEEFDKVKDALKLGAYDYLRKLNLSQGELLLSLKKCIKELVHNDSEEEREGAVVTKIKYEDLLNEGKHIFSINCSYKLLLFVQLQIEDNFIGNSLELKSEEFLSSNQVDAVIIQKDSQSCFFLFPVIYGNLFMERWRRFLEDLFHVNVYMGYVDHVINDTQKLFDNLVLVEQIHALCYYDDRKFLWRLTGKLNISEHSPKGMIDLINNLRKEVDEFKQKESSTCIHDVFSLIRDTHYTSVNVLRRIFMDILGIFSITAQNIDGAIEEIYVNGDNCHYQKIMMMNSLSKIEEWLLDFEDEFFKYFFVQYKCSHSDILKRAFDYIHEHLYQQIQLSDAAKNIGVSAAYLSTIFKKEIGQNFIEYTNIKKIETSKELLKKGEMVYEVSDALGFENSTYFSKVFKKYEGVSPDMYRRTGKQTEKITR</sequence>
<dbReference type="SUPFAM" id="SSF46689">
    <property type="entry name" value="Homeodomain-like"/>
    <property type="match status" value="2"/>
</dbReference>
<evidence type="ECO:0000256" key="7">
    <source>
        <dbReference type="ARBA" id="ARBA00023125"/>
    </source>
</evidence>
<dbReference type="Gene3D" id="3.40.50.2300">
    <property type="match status" value="1"/>
</dbReference>
<comment type="function">
    <text evidence="9">May play the central regulatory role in sporulation. It may be an element of the effector pathway responsible for the activation of sporulation genes in response to nutritional stress. Spo0A may act in concert with spo0H (a sigma factor) to control the expression of some genes that are critical to the sporulation process.</text>
</comment>
<evidence type="ECO:0000256" key="1">
    <source>
        <dbReference type="ARBA" id="ARBA00004496"/>
    </source>
</evidence>
<dbReference type="GO" id="GO:0005737">
    <property type="term" value="C:cytoplasm"/>
    <property type="evidence" value="ECO:0007669"/>
    <property type="project" value="UniProtKB-SubCell"/>
</dbReference>
<comment type="subcellular location">
    <subcellularLocation>
        <location evidence="1">Cytoplasm</location>
    </subcellularLocation>
</comment>
<evidence type="ECO:0000256" key="5">
    <source>
        <dbReference type="ARBA" id="ARBA00023012"/>
    </source>
</evidence>
<keyword evidence="3" id="KW-0963">Cytoplasm</keyword>
<dbReference type="PANTHER" id="PTHR42713:SF3">
    <property type="entry name" value="TRANSCRIPTIONAL REGULATORY PROTEIN HPTR"/>
    <property type="match status" value="1"/>
</dbReference>
<dbReference type="SUPFAM" id="SSF52172">
    <property type="entry name" value="CheY-like"/>
    <property type="match status" value="1"/>
</dbReference>
<keyword evidence="6" id="KW-0805">Transcription regulation</keyword>
<accession>A0A7M2RHP1</accession>
<dbReference type="SMART" id="SM00448">
    <property type="entry name" value="REC"/>
    <property type="match status" value="1"/>
</dbReference>
<evidence type="ECO:0000256" key="10">
    <source>
        <dbReference type="PROSITE-ProRule" id="PRU00169"/>
    </source>
</evidence>
<evidence type="ECO:0000259" key="11">
    <source>
        <dbReference type="PROSITE" id="PS01124"/>
    </source>
</evidence>
<keyword evidence="8" id="KW-0804">Transcription</keyword>
<feature type="domain" description="Response regulatory" evidence="12">
    <location>
        <begin position="2"/>
        <end position="119"/>
    </location>
</feature>
<name>A0A7M2RHP1_9FIRM</name>
<evidence type="ECO:0000259" key="12">
    <source>
        <dbReference type="PROSITE" id="PS50110"/>
    </source>
</evidence>
<reference evidence="13 14" key="1">
    <citation type="submission" date="2020-10" db="EMBL/GenBank/DDBJ databases">
        <title>Blautia liquoris sp.nov., isolated from the mud in a fermentation cellar used for the production of Chinese strong-flavoured liquor.</title>
        <authorList>
            <person name="Lu L."/>
        </authorList>
    </citation>
    <scope>NUCLEOTIDE SEQUENCE [LARGE SCALE GENOMIC DNA]</scope>
    <source>
        <strain evidence="13 14">LZLJ-3</strain>
    </source>
</reference>
<keyword evidence="7" id="KW-0238">DNA-binding</keyword>
<dbReference type="RefSeq" id="WP_193735221.1">
    <property type="nucleotide sequence ID" value="NZ_CP063304.1"/>
</dbReference>
<dbReference type="InterPro" id="IPR009057">
    <property type="entry name" value="Homeodomain-like_sf"/>
</dbReference>
<dbReference type="EMBL" id="CP063304">
    <property type="protein sequence ID" value="QOV18860.1"/>
    <property type="molecule type" value="Genomic_DNA"/>
</dbReference>
<dbReference type="GO" id="GO:0043565">
    <property type="term" value="F:sequence-specific DNA binding"/>
    <property type="evidence" value="ECO:0007669"/>
    <property type="project" value="InterPro"/>
</dbReference>
<organism evidence="13 14">
    <name type="scientific">Blautia liquoris</name>
    <dbReference type="NCBI Taxonomy" id="2779518"/>
    <lineage>
        <taxon>Bacteria</taxon>
        <taxon>Bacillati</taxon>
        <taxon>Bacillota</taxon>
        <taxon>Clostridia</taxon>
        <taxon>Lachnospirales</taxon>
        <taxon>Lachnospiraceae</taxon>
        <taxon>Blautia</taxon>
    </lineage>
</organism>
<dbReference type="Proteomes" id="UP000593601">
    <property type="component" value="Chromosome"/>
</dbReference>
<protein>
    <recommendedName>
        <fullName evidence="2">Stage 0 sporulation protein A homolog</fullName>
    </recommendedName>
</protein>
<evidence type="ECO:0000256" key="8">
    <source>
        <dbReference type="ARBA" id="ARBA00023163"/>
    </source>
</evidence>
<dbReference type="KEGG" id="bliq:INP51_12805"/>
<dbReference type="Pfam" id="PF12833">
    <property type="entry name" value="HTH_18"/>
    <property type="match status" value="1"/>
</dbReference>
<dbReference type="PROSITE" id="PS50110">
    <property type="entry name" value="RESPONSE_REGULATORY"/>
    <property type="match status" value="1"/>
</dbReference>
<evidence type="ECO:0000256" key="9">
    <source>
        <dbReference type="ARBA" id="ARBA00024867"/>
    </source>
</evidence>
<evidence type="ECO:0000256" key="3">
    <source>
        <dbReference type="ARBA" id="ARBA00022490"/>
    </source>
</evidence>
<dbReference type="GO" id="GO:0000160">
    <property type="term" value="P:phosphorelay signal transduction system"/>
    <property type="evidence" value="ECO:0007669"/>
    <property type="project" value="UniProtKB-KW"/>
</dbReference>
<dbReference type="InterPro" id="IPR011006">
    <property type="entry name" value="CheY-like_superfamily"/>
</dbReference>
<dbReference type="PRINTS" id="PR00032">
    <property type="entry name" value="HTHARAC"/>
</dbReference>
<dbReference type="GO" id="GO:0003700">
    <property type="term" value="F:DNA-binding transcription factor activity"/>
    <property type="evidence" value="ECO:0007669"/>
    <property type="project" value="InterPro"/>
</dbReference>
<dbReference type="CDD" id="cd17536">
    <property type="entry name" value="REC_YesN-like"/>
    <property type="match status" value="1"/>
</dbReference>
<proteinExistence type="predicted"/>
<dbReference type="InterPro" id="IPR020449">
    <property type="entry name" value="Tscrpt_reg_AraC-type_HTH"/>
</dbReference>
<keyword evidence="14" id="KW-1185">Reference proteome</keyword>
<dbReference type="InterPro" id="IPR001789">
    <property type="entry name" value="Sig_transdc_resp-reg_receiver"/>
</dbReference>
<feature type="domain" description="HTH araC/xylS-type" evidence="11">
    <location>
        <begin position="400"/>
        <end position="497"/>
    </location>
</feature>